<dbReference type="InterPro" id="IPR012349">
    <property type="entry name" value="Split_barrel_FMN-bd"/>
</dbReference>
<dbReference type="Proteomes" id="UP000567795">
    <property type="component" value="Unassembled WGS sequence"/>
</dbReference>
<comment type="caution">
    <text evidence="3">The sequence shown here is derived from an EMBL/GenBank/DDBJ whole genome shotgun (WGS) entry which is preliminary data.</text>
</comment>
<dbReference type="NCBIfam" id="TIGR00026">
    <property type="entry name" value="hi_GC_TIGR00026"/>
    <property type="match status" value="1"/>
</dbReference>
<dbReference type="Gene3D" id="2.30.110.10">
    <property type="entry name" value="Electron Transport, Fmn-binding Protein, Chain A"/>
    <property type="match status" value="1"/>
</dbReference>
<dbReference type="GO" id="GO:0016491">
    <property type="term" value="F:oxidoreductase activity"/>
    <property type="evidence" value="ECO:0007669"/>
    <property type="project" value="InterPro"/>
</dbReference>
<dbReference type="Pfam" id="PF04075">
    <property type="entry name" value="F420H2_quin_red"/>
    <property type="match status" value="1"/>
</dbReference>
<keyword evidence="4" id="KW-1185">Reference proteome</keyword>
<protein>
    <submittedName>
        <fullName evidence="3">Deazaflavin-dependent oxidoreductase (Nitroreductase family)</fullName>
    </submittedName>
</protein>
<sequence length="161" mass="17961">MGRRVAALARRLGHRGWFAAVGRRLWRVDRLVQRVSRGRTMLVGRHGMHPLLLTTRGRRTGRERTVPLIYAEDGGGYLVVGSNWGRSDHPAWSGNLLACPRARVTVGGRVVDVRATLLTGAERARAWEVMAEQWPAYDTYATRSGRGIRVFRLTPDPPAAP</sequence>
<evidence type="ECO:0000256" key="1">
    <source>
        <dbReference type="ARBA" id="ARBA00008710"/>
    </source>
</evidence>
<dbReference type="GO" id="GO:0070967">
    <property type="term" value="F:coenzyme F420 binding"/>
    <property type="evidence" value="ECO:0007669"/>
    <property type="project" value="TreeGrafter"/>
</dbReference>
<name>A0A852ZTC1_9ACTN</name>
<dbReference type="PANTHER" id="PTHR39428">
    <property type="entry name" value="F420H(2)-DEPENDENT QUINONE REDUCTASE RV1261C"/>
    <property type="match status" value="1"/>
</dbReference>
<comment type="similarity">
    <text evidence="1">Belongs to the F420H(2)-dependent quinone reductase family.</text>
</comment>
<dbReference type="RefSeq" id="WP_179813399.1">
    <property type="nucleotide sequence ID" value="NZ_JACBZD010000001.1"/>
</dbReference>
<organism evidence="3 4">
    <name type="scientific">Allostreptomyces psammosilenae</name>
    <dbReference type="NCBI Taxonomy" id="1892865"/>
    <lineage>
        <taxon>Bacteria</taxon>
        <taxon>Bacillati</taxon>
        <taxon>Actinomycetota</taxon>
        <taxon>Actinomycetes</taxon>
        <taxon>Kitasatosporales</taxon>
        <taxon>Streptomycetaceae</taxon>
        <taxon>Allostreptomyces</taxon>
    </lineage>
</organism>
<evidence type="ECO:0000313" key="4">
    <source>
        <dbReference type="Proteomes" id="UP000567795"/>
    </source>
</evidence>
<evidence type="ECO:0000256" key="2">
    <source>
        <dbReference type="ARBA" id="ARBA00049106"/>
    </source>
</evidence>
<dbReference type="PANTHER" id="PTHR39428:SF1">
    <property type="entry name" value="F420H(2)-DEPENDENT QUINONE REDUCTASE RV1261C"/>
    <property type="match status" value="1"/>
</dbReference>
<dbReference type="InterPro" id="IPR004378">
    <property type="entry name" value="F420H2_quin_Rdtase"/>
</dbReference>
<dbReference type="SUPFAM" id="SSF50475">
    <property type="entry name" value="FMN-binding split barrel"/>
    <property type="match status" value="1"/>
</dbReference>
<reference evidence="3 4" key="1">
    <citation type="submission" date="2020-07" db="EMBL/GenBank/DDBJ databases">
        <title>Sequencing the genomes of 1000 actinobacteria strains.</title>
        <authorList>
            <person name="Klenk H.-P."/>
        </authorList>
    </citation>
    <scope>NUCLEOTIDE SEQUENCE [LARGE SCALE GENOMIC DNA]</scope>
    <source>
        <strain evidence="3 4">DSM 42178</strain>
    </source>
</reference>
<gene>
    <name evidence="3" type="ORF">FHU37_001463</name>
</gene>
<accession>A0A852ZTC1</accession>
<proteinExistence type="inferred from homology"/>
<comment type="catalytic activity">
    <reaction evidence="2">
        <text>oxidized coenzyme F420-(gamma-L-Glu)(n) + a quinol + H(+) = reduced coenzyme F420-(gamma-L-Glu)(n) + a quinone</text>
        <dbReference type="Rhea" id="RHEA:39663"/>
        <dbReference type="Rhea" id="RHEA-COMP:12939"/>
        <dbReference type="Rhea" id="RHEA-COMP:14378"/>
        <dbReference type="ChEBI" id="CHEBI:15378"/>
        <dbReference type="ChEBI" id="CHEBI:24646"/>
        <dbReference type="ChEBI" id="CHEBI:132124"/>
        <dbReference type="ChEBI" id="CHEBI:133980"/>
        <dbReference type="ChEBI" id="CHEBI:139511"/>
    </reaction>
</comment>
<dbReference type="GO" id="GO:0005886">
    <property type="term" value="C:plasma membrane"/>
    <property type="evidence" value="ECO:0007669"/>
    <property type="project" value="TreeGrafter"/>
</dbReference>
<dbReference type="AlphaFoldDB" id="A0A852ZTC1"/>
<evidence type="ECO:0000313" key="3">
    <source>
        <dbReference type="EMBL" id="NYI04520.1"/>
    </source>
</evidence>
<dbReference type="EMBL" id="JACBZD010000001">
    <property type="protein sequence ID" value="NYI04520.1"/>
    <property type="molecule type" value="Genomic_DNA"/>
</dbReference>